<proteinExistence type="predicted"/>
<organism evidence="1 2">
    <name type="scientific">Dioscorea alata</name>
    <name type="common">Purple yam</name>
    <dbReference type="NCBI Taxonomy" id="55571"/>
    <lineage>
        <taxon>Eukaryota</taxon>
        <taxon>Viridiplantae</taxon>
        <taxon>Streptophyta</taxon>
        <taxon>Embryophyta</taxon>
        <taxon>Tracheophyta</taxon>
        <taxon>Spermatophyta</taxon>
        <taxon>Magnoliopsida</taxon>
        <taxon>Liliopsida</taxon>
        <taxon>Dioscoreales</taxon>
        <taxon>Dioscoreaceae</taxon>
        <taxon>Dioscorea</taxon>
    </lineage>
</organism>
<sequence>MAGNGVQVLKKLRRAIKKVMFLLSFNAKKFLISSSLKSPNLAKLISFKDQPSLIHCYTTDEDEFYEVGSSLSVSRTSSSASEISRTISSASTTASSSSSGDDINVKAEAFIANFYKHIQMEREVSLNLRYCKPSDDDLERTKSF</sequence>
<reference evidence="2" key="1">
    <citation type="journal article" date="2022" name="Nat. Commun.">
        <title>Chromosome evolution and the genetic basis of agronomically important traits in greater yam.</title>
        <authorList>
            <person name="Bredeson J.V."/>
            <person name="Lyons J.B."/>
            <person name="Oniyinde I.O."/>
            <person name="Okereke N.R."/>
            <person name="Kolade O."/>
            <person name="Nnabue I."/>
            <person name="Nwadili C.O."/>
            <person name="Hribova E."/>
            <person name="Parker M."/>
            <person name="Nwogha J."/>
            <person name="Shu S."/>
            <person name="Carlson J."/>
            <person name="Kariba R."/>
            <person name="Muthemba S."/>
            <person name="Knop K."/>
            <person name="Barton G.J."/>
            <person name="Sherwood A.V."/>
            <person name="Lopez-Montes A."/>
            <person name="Asiedu R."/>
            <person name="Jamnadass R."/>
            <person name="Muchugi A."/>
            <person name="Goodstein D."/>
            <person name="Egesi C.N."/>
            <person name="Featherston J."/>
            <person name="Asfaw A."/>
            <person name="Simpson G.G."/>
            <person name="Dolezel J."/>
            <person name="Hendre P.S."/>
            <person name="Van Deynze A."/>
            <person name="Kumar P.L."/>
            <person name="Obidiegwu J.E."/>
            <person name="Bhattacharjee R."/>
            <person name="Rokhsar D.S."/>
        </authorList>
    </citation>
    <scope>NUCLEOTIDE SEQUENCE [LARGE SCALE GENOMIC DNA]</scope>
    <source>
        <strain evidence="2">cv. TDa95/00328</strain>
    </source>
</reference>
<keyword evidence="2" id="KW-1185">Reference proteome</keyword>
<evidence type="ECO:0000313" key="1">
    <source>
        <dbReference type="EMBL" id="KAH7688156.1"/>
    </source>
</evidence>
<name>A0ACB7WJH3_DIOAL</name>
<protein>
    <submittedName>
        <fullName evidence="1">Uncharacterized protein</fullName>
    </submittedName>
</protein>
<gene>
    <name evidence="1" type="ORF">IHE45_03G013800</name>
</gene>
<accession>A0ACB7WJH3</accession>
<evidence type="ECO:0000313" key="2">
    <source>
        <dbReference type="Proteomes" id="UP000827976"/>
    </source>
</evidence>
<dbReference type="Proteomes" id="UP000827976">
    <property type="component" value="Chromosome 3"/>
</dbReference>
<dbReference type="EMBL" id="CM037013">
    <property type="protein sequence ID" value="KAH7688156.1"/>
    <property type="molecule type" value="Genomic_DNA"/>
</dbReference>
<comment type="caution">
    <text evidence="1">The sequence shown here is derived from an EMBL/GenBank/DDBJ whole genome shotgun (WGS) entry which is preliminary data.</text>
</comment>